<dbReference type="InterPro" id="IPR019775">
    <property type="entry name" value="WD40_repeat_CS"/>
</dbReference>
<dbReference type="Gene3D" id="2.130.10.10">
    <property type="entry name" value="YVTN repeat-like/Quinoprotein amine dehydrogenase"/>
    <property type="match status" value="3"/>
</dbReference>
<comment type="caution">
    <text evidence="6">The sequence shown here is derived from an EMBL/GenBank/DDBJ whole genome shotgun (WGS) entry which is preliminary data.</text>
</comment>
<dbReference type="CDD" id="cd00200">
    <property type="entry name" value="WD40"/>
    <property type="match status" value="1"/>
</dbReference>
<feature type="repeat" description="WD" evidence="3">
    <location>
        <begin position="911"/>
        <end position="952"/>
    </location>
</feature>
<name>A0A9P8VR52_9HYPO</name>
<dbReference type="SUPFAM" id="SSF52540">
    <property type="entry name" value="P-loop containing nucleoside triphosphate hydrolases"/>
    <property type="match status" value="1"/>
</dbReference>
<dbReference type="PROSITE" id="PS50082">
    <property type="entry name" value="WD_REPEATS_2"/>
    <property type="match status" value="4"/>
</dbReference>
<dbReference type="PROSITE" id="PS50294">
    <property type="entry name" value="WD_REPEATS_REGION"/>
    <property type="match status" value="4"/>
</dbReference>
<gene>
    <name evidence="6" type="ORF">B0T10DRAFT_523182</name>
</gene>
<dbReference type="InterPro" id="IPR027417">
    <property type="entry name" value="P-loop_NTPase"/>
</dbReference>
<dbReference type="InterPro" id="IPR056884">
    <property type="entry name" value="NPHP3-like_N"/>
</dbReference>
<dbReference type="InterPro" id="IPR001680">
    <property type="entry name" value="WD40_rpt"/>
</dbReference>
<feature type="compositionally biased region" description="Polar residues" evidence="4">
    <location>
        <begin position="26"/>
        <end position="37"/>
    </location>
</feature>
<dbReference type="OrthoDB" id="538223at2759"/>
<dbReference type="Pfam" id="PF17100">
    <property type="entry name" value="NACHT_N"/>
    <property type="match status" value="1"/>
</dbReference>
<protein>
    <recommendedName>
        <fullName evidence="5">NACHT domain-containing protein</fullName>
    </recommendedName>
</protein>
<dbReference type="PROSITE" id="PS00678">
    <property type="entry name" value="WD_REPEATS_1"/>
    <property type="match status" value="3"/>
</dbReference>
<dbReference type="Proteomes" id="UP000777438">
    <property type="component" value="Unassembled WGS sequence"/>
</dbReference>
<evidence type="ECO:0000256" key="3">
    <source>
        <dbReference type="PROSITE-ProRule" id="PRU00221"/>
    </source>
</evidence>
<feature type="domain" description="NACHT" evidence="5">
    <location>
        <begin position="393"/>
        <end position="542"/>
    </location>
</feature>
<evidence type="ECO:0000256" key="2">
    <source>
        <dbReference type="ARBA" id="ARBA00022737"/>
    </source>
</evidence>
<evidence type="ECO:0000256" key="4">
    <source>
        <dbReference type="SAM" id="MobiDB-lite"/>
    </source>
</evidence>
<dbReference type="EMBL" id="JAGPYM010000058">
    <property type="protein sequence ID" value="KAH6871200.1"/>
    <property type="molecule type" value="Genomic_DNA"/>
</dbReference>
<dbReference type="PROSITE" id="PS50837">
    <property type="entry name" value="NACHT"/>
    <property type="match status" value="1"/>
</dbReference>
<evidence type="ECO:0000313" key="6">
    <source>
        <dbReference type="EMBL" id="KAH6871200.1"/>
    </source>
</evidence>
<dbReference type="SUPFAM" id="SSF50978">
    <property type="entry name" value="WD40 repeat-like"/>
    <property type="match status" value="1"/>
</dbReference>
<dbReference type="SMART" id="SM00320">
    <property type="entry name" value="WD40"/>
    <property type="match status" value="4"/>
</dbReference>
<dbReference type="Gene3D" id="3.40.50.300">
    <property type="entry name" value="P-loop containing nucleotide triphosphate hydrolases"/>
    <property type="match status" value="1"/>
</dbReference>
<keyword evidence="1 3" id="KW-0853">WD repeat</keyword>
<feature type="repeat" description="WD" evidence="3">
    <location>
        <begin position="953"/>
        <end position="994"/>
    </location>
</feature>
<dbReference type="InterPro" id="IPR031359">
    <property type="entry name" value="NACHT_N"/>
</dbReference>
<dbReference type="InterPro" id="IPR007111">
    <property type="entry name" value="NACHT_NTPase"/>
</dbReference>
<dbReference type="PANTHER" id="PTHR10039:SF17">
    <property type="entry name" value="FUNGAL STAND N-TERMINAL GOODBYE DOMAIN-CONTAINING PROTEIN-RELATED"/>
    <property type="match status" value="1"/>
</dbReference>
<accession>A0A9P8VR52</accession>
<feature type="repeat" description="WD" evidence="3">
    <location>
        <begin position="995"/>
        <end position="1036"/>
    </location>
</feature>
<evidence type="ECO:0000256" key="1">
    <source>
        <dbReference type="ARBA" id="ARBA00022574"/>
    </source>
</evidence>
<proteinExistence type="predicted"/>
<dbReference type="Pfam" id="PF24883">
    <property type="entry name" value="NPHP3_N"/>
    <property type="match status" value="1"/>
</dbReference>
<dbReference type="AlphaFoldDB" id="A0A9P8VR52"/>
<dbReference type="InterPro" id="IPR020472">
    <property type="entry name" value="WD40_PAC1"/>
</dbReference>
<dbReference type="Pfam" id="PF00400">
    <property type="entry name" value="WD40"/>
    <property type="match status" value="4"/>
</dbReference>
<dbReference type="PRINTS" id="PR00320">
    <property type="entry name" value="GPROTEINBRPT"/>
</dbReference>
<dbReference type="PANTHER" id="PTHR10039">
    <property type="entry name" value="AMELOGENIN"/>
    <property type="match status" value="1"/>
</dbReference>
<keyword evidence="2" id="KW-0677">Repeat</keyword>
<evidence type="ECO:0000313" key="7">
    <source>
        <dbReference type="Proteomes" id="UP000777438"/>
    </source>
</evidence>
<feature type="repeat" description="WD" evidence="3">
    <location>
        <begin position="1042"/>
        <end position="1083"/>
    </location>
</feature>
<sequence>MSDRLHRLGQKIKSRLSSPKPDAGTSRPTSSNSSRLTPTRPEPDPIPTQPTSITPDPPAVPPVLAGIEDIRRQIWNEAYDKVKDDEPDAVDAYEKILSTQLAAGDTVPSADRNTTNVIRENAEARQAQMMTLVRKGLDKTEKEAKIKEEFKETIQLVNNVKDFVSIAVKSEPSAAVAWLGITTLIDLIANPLTEPGINRDGMKYVLERVEWYWELAQLLLDPGKVDNSIVRLQSLLRRHIIKLYKKLLLYQMQSVCLYNKHWAAVIVKDLFKADDWQDKVDTIKKVEASLREDVNQHNSEELKSRLRSIDSTLGHLRLDVKAVESAVLGQTQVLRQIHHDEKDEKCLQDLRIVDPEAHKKKIEKTKGGLLKDSYYWIVDHDDFRRFRNDPESRLLWIKGDPGKGKTMLLCGIIDQLKKETSQMLSFYFCQATQGELRSAVSVLRGLLWLLCAKQRQLTSFVRSKYDIQGRKLFEDDSALESLEEIFLEMLKDSCLQEAVFVVDALDECSNDSREDLIDLILRASRLSSSKWIVSSRNSPSIEAQFQDSENIRVPLELNKDSISQAVRMFIEYKVEKLARTKKYDPKTKDDVLKKLLLKANDTFLWVALVCKELARPQVKAQDTIAKLDSVPEGLDEFYQRMLKQVLTSCDRYRQILATACITYRPVSLDELRVLVTEVKGFSDEELEEVIGECGSFLTLQDGLVYFVHQSAQDFLTGTAKSDIFPSGIQDQHRLIFQRSLDALMTLTRDIYNLEFPGVLVTEISCPKPDPLSRLRYSCLHWVDHLEVIKGNRNQSDDEAIDRFISKRFLYWLEALSLQSRMSQGVKAVQKLKEVIKNTAVPGLDSLVEDARRYVLSHRGVIDIAPLQAYASALVFSPERSQVRQCFKNEEPDWIISKPRMEANWDACLQTLEGHDSWVQSVVFSADGQRLASGSDDKTIKIWDASLGICLQTLKGHDRSVRPVVFSADGQRLASGSNDKTIKIWDASSGTCLQTLEGHDGWVWSVVFSADGQRLASGSNDKTIKIWDASSGTCLQTLEGHDSSGHDRSVRSVVFSADGQRLASGSDDKTIKIWDASSGTCLQTLEVGRVLTDLTFDPTTNYRLFTGIGLLNLDLPALPPIINNQSTEAVLRGAGHTGYGISTDGLWIVKDGKMMLWLPPEYRVVASAVVGSTAAIGCRSGRVLVMKFS</sequence>
<reference evidence="6 7" key="1">
    <citation type="journal article" date="2021" name="Nat. Commun.">
        <title>Genetic determinants of endophytism in the Arabidopsis root mycobiome.</title>
        <authorList>
            <person name="Mesny F."/>
            <person name="Miyauchi S."/>
            <person name="Thiergart T."/>
            <person name="Pickel B."/>
            <person name="Atanasova L."/>
            <person name="Karlsson M."/>
            <person name="Huettel B."/>
            <person name="Barry K.W."/>
            <person name="Haridas S."/>
            <person name="Chen C."/>
            <person name="Bauer D."/>
            <person name="Andreopoulos W."/>
            <person name="Pangilinan J."/>
            <person name="LaButti K."/>
            <person name="Riley R."/>
            <person name="Lipzen A."/>
            <person name="Clum A."/>
            <person name="Drula E."/>
            <person name="Henrissat B."/>
            <person name="Kohler A."/>
            <person name="Grigoriev I.V."/>
            <person name="Martin F.M."/>
            <person name="Hacquard S."/>
        </authorList>
    </citation>
    <scope>NUCLEOTIDE SEQUENCE [LARGE SCALE GENOMIC DNA]</scope>
    <source>
        <strain evidence="6 7">MPI-CAGE-CH-0241</strain>
    </source>
</reference>
<keyword evidence="7" id="KW-1185">Reference proteome</keyword>
<feature type="region of interest" description="Disordered" evidence="4">
    <location>
        <begin position="1"/>
        <end position="63"/>
    </location>
</feature>
<organism evidence="6 7">
    <name type="scientific">Thelonectria olida</name>
    <dbReference type="NCBI Taxonomy" id="1576542"/>
    <lineage>
        <taxon>Eukaryota</taxon>
        <taxon>Fungi</taxon>
        <taxon>Dikarya</taxon>
        <taxon>Ascomycota</taxon>
        <taxon>Pezizomycotina</taxon>
        <taxon>Sordariomycetes</taxon>
        <taxon>Hypocreomycetidae</taxon>
        <taxon>Hypocreales</taxon>
        <taxon>Nectriaceae</taxon>
        <taxon>Thelonectria</taxon>
    </lineage>
</organism>
<dbReference type="InterPro" id="IPR036322">
    <property type="entry name" value="WD40_repeat_dom_sf"/>
</dbReference>
<dbReference type="InterPro" id="IPR015943">
    <property type="entry name" value="WD40/YVTN_repeat-like_dom_sf"/>
</dbReference>
<evidence type="ECO:0000259" key="5">
    <source>
        <dbReference type="PROSITE" id="PS50837"/>
    </source>
</evidence>